<dbReference type="Gene3D" id="3.40.50.2300">
    <property type="match status" value="1"/>
</dbReference>
<reference evidence="3 4" key="1">
    <citation type="submission" date="2019-08" db="EMBL/GenBank/DDBJ databases">
        <title>Deep-cultivation of Planctomycetes and their phenomic and genomic characterization uncovers novel biology.</title>
        <authorList>
            <person name="Wiegand S."/>
            <person name="Jogler M."/>
            <person name="Boedeker C."/>
            <person name="Pinto D."/>
            <person name="Vollmers J."/>
            <person name="Rivas-Marin E."/>
            <person name="Kohn T."/>
            <person name="Peeters S.H."/>
            <person name="Heuer A."/>
            <person name="Rast P."/>
            <person name="Oberbeckmann S."/>
            <person name="Bunk B."/>
            <person name="Jeske O."/>
            <person name="Meyerdierks A."/>
            <person name="Storesund J.E."/>
            <person name="Kallscheuer N."/>
            <person name="Luecker S."/>
            <person name="Lage O.M."/>
            <person name="Pohl T."/>
            <person name="Merkel B.J."/>
            <person name="Hornburger P."/>
            <person name="Mueller R.-W."/>
            <person name="Bruemmer F."/>
            <person name="Labrenz M."/>
            <person name="Spormann A.M."/>
            <person name="Op den Camp H."/>
            <person name="Overmann J."/>
            <person name="Amann R."/>
            <person name="Jetten M.S.M."/>
            <person name="Mascher T."/>
            <person name="Medema M.H."/>
            <person name="Devos D.P."/>
            <person name="Kaster A.-K."/>
            <person name="Ovreas L."/>
            <person name="Rohde M."/>
            <person name="Galperin M.Y."/>
            <person name="Jogler C."/>
        </authorList>
    </citation>
    <scope>NUCLEOTIDE SEQUENCE [LARGE SCALE GENOMIC DNA]</scope>
    <source>
        <strain evidence="3 4">UC8</strain>
    </source>
</reference>
<dbReference type="InterPro" id="IPR001789">
    <property type="entry name" value="Sig_transdc_resp-reg_receiver"/>
</dbReference>
<dbReference type="AlphaFoldDB" id="A0A5B9QL45"/>
<feature type="domain" description="Response regulatory" evidence="2">
    <location>
        <begin position="33"/>
        <end position="107"/>
    </location>
</feature>
<gene>
    <name evidence="3" type="ORF">UC8_06870</name>
</gene>
<evidence type="ECO:0000256" key="1">
    <source>
        <dbReference type="SAM" id="MobiDB-lite"/>
    </source>
</evidence>
<organism evidence="3 4">
    <name type="scientific">Roseimaritima ulvae</name>
    <dbReference type="NCBI Taxonomy" id="980254"/>
    <lineage>
        <taxon>Bacteria</taxon>
        <taxon>Pseudomonadati</taxon>
        <taxon>Planctomycetota</taxon>
        <taxon>Planctomycetia</taxon>
        <taxon>Pirellulales</taxon>
        <taxon>Pirellulaceae</taxon>
        <taxon>Roseimaritima</taxon>
    </lineage>
</organism>
<proteinExistence type="predicted"/>
<dbReference type="SUPFAM" id="SSF52172">
    <property type="entry name" value="CheY-like"/>
    <property type="match status" value="1"/>
</dbReference>
<name>A0A5B9QL45_9BACT</name>
<evidence type="ECO:0000313" key="4">
    <source>
        <dbReference type="Proteomes" id="UP000325286"/>
    </source>
</evidence>
<protein>
    <submittedName>
        <fullName evidence="3">Response regulator receiver domain protein</fullName>
    </submittedName>
</protein>
<dbReference type="GO" id="GO:0000160">
    <property type="term" value="P:phosphorelay signal transduction system"/>
    <property type="evidence" value="ECO:0007669"/>
    <property type="project" value="InterPro"/>
</dbReference>
<keyword evidence="4" id="KW-1185">Reference proteome</keyword>
<sequence>MVTNRVVRTVIVDAQLDAYRALPLGEAESSGLTLLDSGRAALQHSAIEPIEQWLINIHLPDMSGLELFRMLHTRHPKARFVLVGDVYQAEEERQTRTWGAAGYLCKPPQAWWLEPLQAEQRSDDGHPGISKPQSASPHRRQQS</sequence>
<dbReference type="EMBL" id="CP042914">
    <property type="protein sequence ID" value="QEG38729.1"/>
    <property type="molecule type" value="Genomic_DNA"/>
</dbReference>
<dbReference type="CDD" id="cd00156">
    <property type="entry name" value="REC"/>
    <property type="match status" value="1"/>
</dbReference>
<dbReference type="KEGG" id="rul:UC8_06870"/>
<evidence type="ECO:0000259" key="2">
    <source>
        <dbReference type="Pfam" id="PF00072"/>
    </source>
</evidence>
<accession>A0A5B9QL45</accession>
<dbReference type="Pfam" id="PF00072">
    <property type="entry name" value="Response_reg"/>
    <property type="match status" value="1"/>
</dbReference>
<dbReference type="OrthoDB" id="279726at2"/>
<evidence type="ECO:0000313" key="3">
    <source>
        <dbReference type="EMBL" id="QEG38729.1"/>
    </source>
</evidence>
<dbReference type="Proteomes" id="UP000325286">
    <property type="component" value="Chromosome"/>
</dbReference>
<dbReference type="InterPro" id="IPR011006">
    <property type="entry name" value="CheY-like_superfamily"/>
</dbReference>
<feature type="region of interest" description="Disordered" evidence="1">
    <location>
        <begin position="115"/>
        <end position="143"/>
    </location>
</feature>